<keyword evidence="14" id="KW-1185">Reference proteome</keyword>
<feature type="transmembrane region" description="Helical" evidence="11">
    <location>
        <begin position="344"/>
        <end position="364"/>
    </location>
</feature>
<dbReference type="InterPro" id="IPR002233">
    <property type="entry name" value="ADR_fam"/>
</dbReference>
<protein>
    <recommendedName>
        <fullName evidence="12">G-protein coupled receptors family 1 profile domain-containing protein</fullName>
    </recommendedName>
</protein>
<comment type="caution">
    <text evidence="13">The sequence shown here is derived from an EMBL/GenBank/DDBJ whole genome shotgun (WGS) entry which is preliminary data.</text>
</comment>
<dbReference type="CDD" id="cd15329">
    <property type="entry name" value="7tmA_5-HT7"/>
    <property type="match status" value="1"/>
</dbReference>
<dbReference type="EMBL" id="JBJQND010000010">
    <property type="protein sequence ID" value="KAL3864996.1"/>
    <property type="molecule type" value="Genomic_DNA"/>
</dbReference>
<feature type="transmembrane region" description="Helical" evidence="11">
    <location>
        <begin position="102"/>
        <end position="125"/>
    </location>
</feature>
<evidence type="ECO:0000256" key="3">
    <source>
        <dbReference type="ARBA" id="ARBA00022692"/>
    </source>
</evidence>
<keyword evidence="6 11" id="KW-0472">Membrane</keyword>
<keyword evidence="3 10" id="KW-0812">Transmembrane</keyword>
<dbReference type="PROSITE" id="PS00237">
    <property type="entry name" value="G_PROTEIN_RECEP_F1_1"/>
    <property type="match status" value="1"/>
</dbReference>
<dbReference type="SMART" id="SM01381">
    <property type="entry name" value="7TM_GPCR_Srsx"/>
    <property type="match status" value="1"/>
</dbReference>
<dbReference type="GO" id="GO:0004993">
    <property type="term" value="F:G protein-coupled serotonin receptor activity"/>
    <property type="evidence" value="ECO:0007669"/>
    <property type="project" value="UniProtKB-ARBA"/>
</dbReference>
<dbReference type="PROSITE" id="PS50262">
    <property type="entry name" value="G_PROTEIN_RECEP_F1_2"/>
    <property type="match status" value="1"/>
</dbReference>
<dbReference type="SUPFAM" id="SSF81321">
    <property type="entry name" value="Family A G protein-coupled receptor-like"/>
    <property type="match status" value="1"/>
</dbReference>
<comment type="similarity">
    <text evidence="10">Belongs to the G-protein coupled receptor 1 family.</text>
</comment>
<evidence type="ECO:0000259" key="12">
    <source>
        <dbReference type="PROSITE" id="PS50262"/>
    </source>
</evidence>
<keyword evidence="5 10" id="KW-0297">G-protein coupled receptor</keyword>
<name>A0ABD3VTS0_SINWO</name>
<keyword evidence="9 10" id="KW-0807">Transducer</keyword>
<dbReference type="PRINTS" id="PR01103">
    <property type="entry name" value="ADRENERGICR"/>
</dbReference>
<dbReference type="Pfam" id="PF00001">
    <property type="entry name" value="7tm_1"/>
    <property type="match status" value="1"/>
</dbReference>
<evidence type="ECO:0000256" key="11">
    <source>
        <dbReference type="SAM" id="Phobius"/>
    </source>
</evidence>
<keyword evidence="8 10" id="KW-0675">Receptor</keyword>
<dbReference type="EMBL" id="JBJQND010000010">
    <property type="protein sequence ID" value="KAL3864994.1"/>
    <property type="molecule type" value="Genomic_DNA"/>
</dbReference>
<dbReference type="InterPro" id="IPR017452">
    <property type="entry name" value="GPCR_Rhodpsn_7TM"/>
</dbReference>
<reference evidence="13 14" key="1">
    <citation type="submission" date="2024-11" db="EMBL/GenBank/DDBJ databases">
        <title>Chromosome-level genome assembly of the freshwater bivalve Anodonta woodiana.</title>
        <authorList>
            <person name="Chen X."/>
        </authorList>
    </citation>
    <scope>NUCLEOTIDE SEQUENCE [LARGE SCALE GENOMIC DNA]</scope>
    <source>
        <strain evidence="13">MN2024</strain>
        <tissue evidence="13">Gills</tissue>
    </source>
</reference>
<sequence>MDELDNSFSGNVTSDKHVYDAGDFNSTYNIYSSTGNISLLSNGTSPSPTEETVAPPPPLYQVWQQVLICIVLGAMLLGTFIGNSLVCIAISIVKRLQSPSNLLILSLALSDLLVALAVMPFASLYEVLGYWPFSDIVCDIFTSLDVTMCTASILNLCMISVDRYFVITKPFQYAMKRTPRRMVIMITCVWVSSVLISVPPLFGWKSERRPFDCTVSQSIGYQIYATLGSFYLPLTVMIVVYFRIWRVSSKIAKSEAKSKLGSFDRGNEQVNLYMKSTRSSGASENLTLPNGTIRNGGTTLEDETTDMLASSKKQLQKRRFTLKSLISRTSKSSSSKERKATKTLGIIMGGFTLCWLPFFILAVIRPFAKDAIPQWIISIFLWLGYFNSFLNPVIYARFNREFRTPFKEILCLRCKGINIRLRSESYAEQYGLVDTHVRENLRPPHDSVVRYNSQGQTVVHVGNGSSRHYGDTKI</sequence>
<evidence type="ECO:0000256" key="10">
    <source>
        <dbReference type="RuleBase" id="RU000688"/>
    </source>
</evidence>
<organism evidence="13 14">
    <name type="scientific">Sinanodonta woodiana</name>
    <name type="common">Chinese pond mussel</name>
    <name type="synonym">Anodonta woodiana</name>
    <dbReference type="NCBI Taxonomy" id="1069815"/>
    <lineage>
        <taxon>Eukaryota</taxon>
        <taxon>Metazoa</taxon>
        <taxon>Spiralia</taxon>
        <taxon>Lophotrochozoa</taxon>
        <taxon>Mollusca</taxon>
        <taxon>Bivalvia</taxon>
        <taxon>Autobranchia</taxon>
        <taxon>Heteroconchia</taxon>
        <taxon>Palaeoheterodonta</taxon>
        <taxon>Unionida</taxon>
        <taxon>Unionoidea</taxon>
        <taxon>Unionidae</taxon>
        <taxon>Unioninae</taxon>
        <taxon>Sinanodonta</taxon>
    </lineage>
</organism>
<dbReference type="PRINTS" id="PR00237">
    <property type="entry name" value="GPCRRHODOPSN"/>
</dbReference>
<evidence type="ECO:0000256" key="2">
    <source>
        <dbReference type="ARBA" id="ARBA00022475"/>
    </source>
</evidence>
<evidence type="ECO:0000256" key="9">
    <source>
        <dbReference type="ARBA" id="ARBA00023224"/>
    </source>
</evidence>
<accession>A0ABD3VTS0</accession>
<evidence type="ECO:0000313" key="13">
    <source>
        <dbReference type="EMBL" id="KAL3864996.1"/>
    </source>
</evidence>
<dbReference type="EMBL" id="JBJQND010000010">
    <property type="protein sequence ID" value="KAL3864995.1"/>
    <property type="molecule type" value="Genomic_DNA"/>
</dbReference>
<dbReference type="AlphaFoldDB" id="A0ABD3VTS0"/>
<dbReference type="PANTHER" id="PTHR24248:SF199">
    <property type="entry name" value="IP13425P-RELATED"/>
    <property type="match status" value="1"/>
</dbReference>
<keyword evidence="7" id="KW-1015">Disulfide bond</keyword>
<evidence type="ECO:0000313" key="14">
    <source>
        <dbReference type="Proteomes" id="UP001634394"/>
    </source>
</evidence>
<dbReference type="Gene3D" id="1.20.1070.10">
    <property type="entry name" value="Rhodopsin 7-helix transmembrane proteins"/>
    <property type="match status" value="1"/>
</dbReference>
<feature type="transmembrane region" description="Helical" evidence="11">
    <location>
        <begin position="140"/>
        <end position="161"/>
    </location>
</feature>
<comment type="subcellular location">
    <subcellularLocation>
        <location evidence="1">Cell membrane</location>
        <topology evidence="1">Multi-pass membrane protein</topology>
    </subcellularLocation>
</comment>
<feature type="transmembrane region" description="Helical" evidence="11">
    <location>
        <begin position="182"/>
        <end position="202"/>
    </location>
</feature>
<proteinExistence type="inferred from homology"/>
<gene>
    <name evidence="13" type="ORF">ACJMK2_006633</name>
</gene>
<dbReference type="Proteomes" id="UP001634394">
    <property type="component" value="Unassembled WGS sequence"/>
</dbReference>
<dbReference type="PANTHER" id="PTHR24248">
    <property type="entry name" value="ADRENERGIC RECEPTOR-RELATED G-PROTEIN COUPLED RECEPTOR"/>
    <property type="match status" value="1"/>
</dbReference>
<evidence type="ECO:0000256" key="7">
    <source>
        <dbReference type="ARBA" id="ARBA00023157"/>
    </source>
</evidence>
<feature type="transmembrane region" description="Helical" evidence="11">
    <location>
        <begin position="376"/>
        <end position="398"/>
    </location>
</feature>
<evidence type="ECO:0000256" key="6">
    <source>
        <dbReference type="ARBA" id="ARBA00023136"/>
    </source>
</evidence>
<keyword evidence="4 11" id="KW-1133">Transmembrane helix</keyword>
<evidence type="ECO:0000256" key="5">
    <source>
        <dbReference type="ARBA" id="ARBA00023040"/>
    </source>
</evidence>
<evidence type="ECO:0000256" key="8">
    <source>
        <dbReference type="ARBA" id="ARBA00023170"/>
    </source>
</evidence>
<evidence type="ECO:0000256" key="1">
    <source>
        <dbReference type="ARBA" id="ARBA00004651"/>
    </source>
</evidence>
<dbReference type="InterPro" id="IPR000276">
    <property type="entry name" value="GPCR_Rhodpsn"/>
</dbReference>
<dbReference type="GO" id="GO:0005886">
    <property type="term" value="C:plasma membrane"/>
    <property type="evidence" value="ECO:0007669"/>
    <property type="project" value="UniProtKB-SubCell"/>
</dbReference>
<keyword evidence="2" id="KW-1003">Cell membrane</keyword>
<feature type="transmembrane region" description="Helical" evidence="11">
    <location>
        <begin position="222"/>
        <end position="244"/>
    </location>
</feature>
<feature type="transmembrane region" description="Helical" evidence="11">
    <location>
        <begin position="65"/>
        <end position="90"/>
    </location>
</feature>
<evidence type="ECO:0000256" key="4">
    <source>
        <dbReference type="ARBA" id="ARBA00022989"/>
    </source>
</evidence>
<feature type="domain" description="G-protein coupled receptors family 1 profile" evidence="12">
    <location>
        <begin position="82"/>
        <end position="395"/>
    </location>
</feature>